<dbReference type="Gene3D" id="3.30.2310.20">
    <property type="entry name" value="RelE-like"/>
    <property type="match status" value="1"/>
</dbReference>
<name>A0A1H8ZZS3_9LACT</name>
<proteinExistence type="predicted"/>
<protein>
    <submittedName>
        <fullName evidence="1">mRNA interferase RelE/StbE</fullName>
    </submittedName>
</protein>
<sequence>MYQISWTEFSKKDYQNLDGSQKLLIDKSLNRIRQKGMLAGQPLQGNLKACNKLKHRKAGLRIIFTEEAGKIQIIQIVAIGKRSDHAVYKIATDRLNDEV</sequence>
<dbReference type="AlphaFoldDB" id="A0A1H8ZZS3"/>
<dbReference type="OrthoDB" id="2167761at2"/>
<keyword evidence="2" id="KW-1185">Reference proteome</keyword>
<reference evidence="1 2" key="1">
    <citation type="submission" date="2016-10" db="EMBL/GenBank/DDBJ databases">
        <authorList>
            <person name="de Groot N.N."/>
        </authorList>
    </citation>
    <scope>NUCLEOTIDE SEQUENCE [LARGE SCALE GENOMIC DNA]</scope>
    <source>
        <strain evidence="1 2">DSM 15695</strain>
    </source>
</reference>
<organism evidence="1 2">
    <name type="scientific">Ignavigranum ruoffiae</name>
    <dbReference type="NCBI Taxonomy" id="89093"/>
    <lineage>
        <taxon>Bacteria</taxon>
        <taxon>Bacillati</taxon>
        <taxon>Bacillota</taxon>
        <taxon>Bacilli</taxon>
        <taxon>Lactobacillales</taxon>
        <taxon>Aerococcaceae</taxon>
        <taxon>Ignavigranum</taxon>
    </lineage>
</organism>
<dbReference type="Proteomes" id="UP000198833">
    <property type="component" value="Unassembled WGS sequence"/>
</dbReference>
<dbReference type="InterPro" id="IPR035093">
    <property type="entry name" value="RelE/ParE_toxin_dom_sf"/>
</dbReference>
<evidence type="ECO:0000313" key="2">
    <source>
        <dbReference type="Proteomes" id="UP000198833"/>
    </source>
</evidence>
<dbReference type="SUPFAM" id="SSF143011">
    <property type="entry name" value="RelE-like"/>
    <property type="match status" value="1"/>
</dbReference>
<accession>A0A1H8ZZS3</accession>
<dbReference type="RefSeq" id="WP_092570204.1">
    <property type="nucleotide sequence ID" value="NZ_CP096206.2"/>
</dbReference>
<evidence type="ECO:0000313" key="1">
    <source>
        <dbReference type="EMBL" id="SEP69996.1"/>
    </source>
</evidence>
<dbReference type="EMBL" id="FOEN01000001">
    <property type="protein sequence ID" value="SEP69996.1"/>
    <property type="molecule type" value="Genomic_DNA"/>
</dbReference>
<gene>
    <name evidence="1" type="ORF">SAMN04488558_101381</name>
</gene>